<accession>A0ABT3PJX9</accession>
<protein>
    <recommendedName>
        <fullName evidence="3">Mercuric transport protein MerT</fullName>
    </recommendedName>
    <alternativeName>
        <fullName evidence="13">Mercury ion transport protein</fullName>
    </alternativeName>
</protein>
<keyword evidence="5" id="KW-0475">Mercuric resistance</keyword>
<evidence type="ECO:0000256" key="9">
    <source>
        <dbReference type="ARBA" id="ARBA00022723"/>
    </source>
</evidence>
<comment type="similarity">
    <text evidence="2">Belongs to the MerT family.</text>
</comment>
<keyword evidence="18" id="KW-1185">Reference proteome</keyword>
<dbReference type="Proteomes" id="UP001207918">
    <property type="component" value="Unassembled WGS sequence"/>
</dbReference>
<keyword evidence="10" id="KW-0476">Mercury</keyword>
<dbReference type="Gene3D" id="1.10.287.910">
    <property type="entry name" value="bacterial mercury transporter, merf"/>
    <property type="match status" value="1"/>
</dbReference>
<organism evidence="17 18">
    <name type="scientific">Fodinibius salsisoli</name>
    <dbReference type="NCBI Taxonomy" id="2820877"/>
    <lineage>
        <taxon>Bacteria</taxon>
        <taxon>Pseudomonadati</taxon>
        <taxon>Balneolota</taxon>
        <taxon>Balneolia</taxon>
        <taxon>Balneolales</taxon>
        <taxon>Balneolaceae</taxon>
        <taxon>Fodinibius</taxon>
    </lineage>
</organism>
<evidence type="ECO:0000256" key="1">
    <source>
        <dbReference type="ARBA" id="ARBA00004429"/>
    </source>
</evidence>
<dbReference type="CDD" id="cd00371">
    <property type="entry name" value="HMA"/>
    <property type="match status" value="1"/>
</dbReference>
<name>A0ABT3PJX9_9BACT</name>
<evidence type="ECO:0000256" key="13">
    <source>
        <dbReference type="ARBA" id="ARBA00030934"/>
    </source>
</evidence>
<dbReference type="InterPro" id="IPR006121">
    <property type="entry name" value="HMA_dom"/>
</dbReference>
<evidence type="ECO:0000256" key="5">
    <source>
        <dbReference type="ARBA" id="ARBA00022466"/>
    </source>
</evidence>
<keyword evidence="8 15" id="KW-0812">Transmembrane</keyword>
<evidence type="ECO:0000256" key="15">
    <source>
        <dbReference type="SAM" id="Phobius"/>
    </source>
</evidence>
<evidence type="ECO:0000313" key="17">
    <source>
        <dbReference type="EMBL" id="MCW9706252.1"/>
    </source>
</evidence>
<comment type="function">
    <text evidence="14">Involved in mercury resistance. Probably transfers a mercuric ion from the periplasmic Hg(2+)-binding protein MerP to the cytoplasmic mercuric reductase MerA.</text>
</comment>
<evidence type="ECO:0000256" key="12">
    <source>
        <dbReference type="ARBA" id="ARBA00023136"/>
    </source>
</evidence>
<feature type="transmembrane region" description="Helical" evidence="15">
    <location>
        <begin position="13"/>
        <end position="40"/>
    </location>
</feature>
<proteinExistence type="inferred from homology"/>
<evidence type="ECO:0000256" key="11">
    <source>
        <dbReference type="ARBA" id="ARBA00022989"/>
    </source>
</evidence>
<evidence type="ECO:0000256" key="7">
    <source>
        <dbReference type="ARBA" id="ARBA00022519"/>
    </source>
</evidence>
<keyword evidence="11 15" id="KW-1133">Transmembrane helix</keyword>
<dbReference type="Pfam" id="PF02411">
    <property type="entry name" value="MerT"/>
    <property type="match status" value="1"/>
</dbReference>
<evidence type="ECO:0000256" key="6">
    <source>
        <dbReference type="ARBA" id="ARBA00022475"/>
    </source>
</evidence>
<dbReference type="PROSITE" id="PS50846">
    <property type="entry name" value="HMA_2"/>
    <property type="match status" value="1"/>
</dbReference>
<evidence type="ECO:0000256" key="3">
    <source>
        <dbReference type="ARBA" id="ARBA00017053"/>
    </source>
</evidence>
<evidence type="ECO:0000259" key="16">
    <source>
        <dbReference type="PROSITE" id="PS50846"/>
    </source>
</evidence>
<feature type="domain" description="HMA" evidence="16">
    <location>
        <begin position="132"/>
        <end position="198"/>
    </location>
</feature>
<gene>
    <name evidence="17" type="primary">merTP</name>
    <name evidence="17" type="ORF">J6I44_05280</name>
</gene>
<evidence type="ECO:0000256" key="14">
    <source>
        <dbReference type="ARBA" id="ARBA00045720"/>
    </source>
</evidence>
<evidence type="ECO:0000256" key="10">
    <source>
        <dbReference type="ARBA" id="ARBA00022914"/>
    </source>
</evidence>
<dbReference type="InterPro" id="IPR036163">
    <property type="entry name" value="HMA_dom_sf"/>
</dbReference>
<dbReference type="NCBIfam" id="NF033556">
    <property type="entry name" value="MerTP_fusion"/>
    <property type="match status" value="1"/>
</dbReference>
<evidence type="ECO:0000256" key="2">
    <source>
        <dbReference type="ARBA" id="ARBA00008224"/>
    </source>
</evidence>
<dbReference type="InterPro" id="IPR001802">
    <property type="entry name" value="MerP/CopZ"/>
</dbReference>
<reference evidence="17 18" key="1">
    <citation type="submission" date="2021-03" db="EMBL/GenBank/DDBJ databases">
        <title>Aliifodinibius sp. nov., a new bacterium isolated from saline soil.</title>
        <authorList>
            <person name="Galisteo C."/>
            <person name="De La Haba R."/>
            <person name="Sanchez-Porro C."/>
            <person name="Ventosa A."/>
        </authorList>
    </citation>
    <scope>NUCLEOTIDE SEQUENCE [LARGE SCALE GENOMIC DNA]</scope>
    <source>
        <strain evidence="17 18">1BSP15-2V2</strain>
    </source>
</reference>
<keyword evidence="4" id="KW-0813">Transport</keyword>
<dbReference type="InterPro" id="IPR003457">
    <property type="entry name" value="Transprt_MerT"/>
</dbReference>
<dbReference type="Pfam" id="PF00403">
    <property type="entry name" value="HMA"/>
    <property type="match status" value="1"/>
</dbReference>
<comment type="subcellular location">
    <subcellularLocation>
        <location evidence="1">Cell inner membrane</location>
        <topology evidence="1">Multi-pass membrane protein</topology>
    </subcellularLocation>
</comment>
<keyword evidence="7" id="KW-0997">Cell inner membrane</keyword>
<keyword evidence="12 15" id="KW-0472">Membrane</keyword>
<sequence length="205" mass="22406">MNKQQHNNADTKWMGAGMIAAFTASLCCITPVIAFVAGIGGVASTFSWIEPFRPYLVGLTALLLGFAWHQKLKPQWDPECACEEDPSFWNTKGFLGIVTVLAALLLSFPYYSDAFFPKQQKQVVYVQESQVQTITWDIKGMTCAGCEATVKNAARGVHGVLEADASYDTGKATIKFDQSKTTREAITAAINKTGFTVINHVEPTN</sequence>
<dbReference type="RefSeq" id="WP_265764958.1">
    <property type="nucleotide sequence ID" value="NZ_JAGGJA010000003.1"/>
</dbReference>
<dbReference type="PRINTS" id="PR00946">
    <property type="entry name" value="HGSCAVENGER"/>
</dbReference>
<feature type="transmembrane region" description="Helical" evidence="15">
    <location>
        <begin position="93"/>
        <end position="111"/>
    </location>
</feature>
<dbReference type="EMBL" id="JAGGJA010000003">
    <property type="protein sequence ID" value="MCW9706252.1"/>
    <property type="molecule type" value="Genomic_DNA"/>
</dbReference>
<evidence type="ECO:0000256" key="8">
    <source>
        <dbReference type="ARBA" id="ARBA00022692"/>
    </source>
</evidence>
<evidence type="ECO:0000256" key="4">
    <source>
        <dbReference type="ARBA" id="ARBA00022448"/>
    </source>
</evidence>
<keyword evidence="9" id="KW-0479">Metal-binding</keyword>
<evidence type="ECO:0000313" key="18">
    <source>
        <dbReference type="Proteomes" id="UP001207918"/>
    </source>
</evidence>
<dbReference type="SUPFAM" id="SSF55008">
    <property type="entry name" value="HMA, heavy metal-associated domain"/>
    <property type="match status" value="1"/>
</dbReference>
<comment type="caution">
    <text evidence="17">The sequence shown here is derived from an EMBL/GenBank/DDBJ whole genome shotgun (WGS) entry which is preliminary data.</text>
</comment>
<dbReference type="Gene3D" id="3.30.70.100">
    <property type="match status" value="1"/>
</dbReference>
<keyword evidence="6" id="KW-1003">Cell membrane</keyword>